<accession>A0ABR5JRY6</accession>
<protein>
    <submittedName>
        <fullName evidence="1">Uncharacterized protein</fullName>
    </submittedName>
</protein>
<dbReference type="RefSeq" id="WP_053479706.1">
    <property type="nucleotide sequence ID" value="NZ_JTHM01000016.1"/>
</dbReference>
<keyword evidence="2" id="KW-1185">Reference proteome</keyword>
<dbReference type="EMBL" id="JUEU01000069">
    <property type="protein sequence ID" value="KOP60274.1"/>
    <property type="molecule type" value="Genomic_DNA"/>
</dbReference>
<name>A0ABR5JRY6_9PSED</name>
<sequence length="94" mass="10793">MSRTGARDKARRQLTETLAVLTQAVLLLSKSRVVLTCMPRSASRITLEITDIRTERLRDLNPEQAVSEGLVSDRNNYWEVNPWGWVVELKQVKQ</sequence>
<reference evidence="1 2" key="1">
    <citation type="submission" date="2015-09" db="EMBL/GenBank/DDBJ databases">
        <title>Genome analysis of Pseudomonas syringae pv. porri LMG.</title>
        <authorList>
            <person name="Rombouts S."/>
        </authorList>
    </citation>
    <scope>NUCLEOTIDE SEQUENCE [LARGE SCALE GENOMIC DNA]</scope>
    <source>
        <strain evidence="1 2">LMG 28496</strain>
    </source>
</reference>
<evidence type="ECO:0000313" key="2">
    <source>
        <dbReference type="Proteomes" id="UP000037201"/>
    </source>
</evidence>
<evidence type="ECO:0000313" key="1">
    <source>
        <dbReference type="EMBL" id="KOP60274.1"/>
    </source>
</evidence>
<organism evidence="1 2">
    <name type="scientific">Pseudomonas coronafaciens pv. porri</name>
    <dbReference type="NCBI Taxonomy" id="83964"/>
    <lineage>
        <taxon>Bacteria</taxon>
        <taxon>Pseudomonadati</taxon>
        <taxon>Pseudomonadota</taxon>
        <taxon>Gammaproteobacteria</taxon>
        <taxon>Pseudomonadales</taxon>
        <taxon>Pseudomonadaceae</taxon>
        <taxon>Pseudomonas</taxon>
        <taxon>Pseudomonas coronafaciens</taxon>
    </lineage>
</organism>
<dbReference type="Proteomes" id="UP000037201">
    <property type="component" value="Unassembled WGS sequence"/>
</dbReference>
<proteinExistence type="predicted"/>
<gene>
    <name evidence="1" type="ORF">OX90_06925</name>
</gene>
<comment type="caution">
    <text evidence="1">The sequence shown here is derived from an EMBL/GenBank/DDBJ whole genome shotgun (WGS) entry which is preliminary data.</text>
</comment>